<protein>
    <recommendedName>
        <fullName evidence="7">Peptidase M20 dimerisation domain-containing protein</fullName>
    </recommendedName>
</protein>
<accession>A0A2W5C2X3</accession>
<dbReference type="AlphaFoldDB" id="A0A2W5C2X3"/>
<comment type="caution">
    <text evidence="8">The sequence shown here is derived from an EMBL/GenBank/DDBJ whole genome shotgun (WGS) entry which is preliminary data.</text>
</comment>
<keyword evidence="2" id="KW-0645">Protease</keyword>
<keyword evidence="5" id="KW-0862">Zinc</keyword>
<feature type="signal peptide" evidence="6">
    <location>
        <begin position="1"/>
        <end position="17"/>
    </location>
</feature>
<dbReference type="Gene3D" id="3.40.630.10">
    <property type="entry name" value="Zn peptidases"/>
    <property type="match status" value="1"/>
</dbReference>
<keyword evidence="6" id="KW-0732">Signal</keyword>
<dbReference type="GO" id="GO:0006508">
    <property type="term" value="P:proteolysis"/>
    <property type="evidence" value="ECO:0007669"/>
    <property type="project" value="UniProtKB-KW"/>
</dbReference>
<feature type="chain" id="PRO_5015927267" description="Peptidase M20 dimerisation domain-containing protein" evidence="6">
    <location>
        <begin position="18"/>
        <end position="458"/>
    </location>
</feature>
<dbReference type="InterPro" id="IPR002933">
    <property type="entry name" value="Peptidase_M20"/>
</dbReference>
<comment type="similarity">
    <text evidence="1">Belongs to the peptidase M20A family.</text>
</comment>
<dbReference type="PANTHER" id="PTHR45962:SF1">
    <property type="entry name" value="N-FATTY-ACYL-AMINO ACID SYNTHASE_HYDROLASE PM20D1"/>
    <property type="match status" value="1"/>
</dbReference>
<dbReference type="Gene3D" id="1.10.150.900">
    <property type="match status" value="1"/>
</dbReference>
<sequence>MRVLILAAGLLATAAPAQPPADKWHAEGRAIYQHAIEVPTVAGRGKVPELAEWLKAKFAAAGLTDAVIKPYDDSADLIVRWKAEGKPMQKPILLLAHLDVVEAKAADWPRDPFKLVEEGGYFYGRGTLDDKQGVTAVTTAILRLKAEGFKPRRDIIILFSGDEETDGKGADLAATEWRSLIDAEYALNADAGGGAKGPDGKLLGFAFQTSEKTYADYTLTVTNPGGHSSRPRPDNAIYELAAGLTKLADYRFQPMMDDTTRAYFEVRQKSETGKLGDAMRAWLKNPADGAAADVIEADPLEVGGTRTRCVATRLAGGHANNALPQTATANVNCRIFPGTTPQAIEAELQSILGKGVTVKLVGNPKYSGASPLRADVLKAYTDSVRRRFPGALVVPKMEAGATDGLYLRAAGIPTYGVDGTWIVVPDDERAHGLNERYPVQALYDNIDHWHDMVAALAR</sequence>
<proteinExistence type="inferred from homology"/>
<evidence type="ECO:0000313" key="9">
    <source>
        <dbReference type="Proteomes" id="UP000249066"/>
    </source>
</evidence>
<evidence type="ECO:0000256" key="3">
    <source>
        <dbReference type="ARBA" id="ARBA00022723"/>
    </source>
</evidence>
<dbReference type="Proteomes" id="UP000249066">
    <property type="component" value="Unassembled WGS sequence"/>
</dbReference>
<dbReference type="EMBL" id="QFNN01000055">
    <property type="protein sequence ID" value="PZO89541.1"/>
    <property type="molecule type" value="Genomic_DNA"/>
</dbReference>
<gene>
    <name evidence="8" type="ORF">DI623_09885</name>
</gene>
<dbReference type="InterPro" id="IPR001261">
    <property type="entry name" value="ArgE/DapE_CS"/>
</dbReference>
<dbReference type="InterPro" id="IPR011650">
    <property type="entry name" value="Peptidase_M20_dimer"/>
</dbReference>
<keyword evidence="3" id="KW-0479">Metal-binding</keyword>
<dbReference type="InterPro" id="IPR047177">
    <property type="entry name" value="Pept_M20A"/>
</dbReference>
<evidence type="ECO:0000256" key="1">
    <source>
        <dbReference type="ARBA" id="ARBA00006247"/>
    </source>
</evidence>
<feature type="domain" description="Peptidase M20 dimerisation" evidence="7">
    <location>
        <begin position="210"/>
        <end position="354"/>
    </location>
</feature>
<dbReference type="PROSITE" id="PS00758">
    <property type="entry name" value="ARGE_DAPE_CPG2_1"/>
    <property type="match status" value="1"/>
</dbReference>
<evidence type="ECO:0000313" key="8">
    <source>
        <dbReference type="EMBL" id="PZO89541.1"/>
    </source>
</evidence>
<dbReference type="Gene3D" id="3.30.70.360">
    <property type="match status" value="1"/>
</dbReference>
<dbReference type="SUPFAM" id="SSF55031">
    <property type="entry name" value="Bacterial exopeptidase dimerisation domain"/>
    <property type="match status" value="1"/>
</dbReference>
<dbReference type="GO" id="GO:0046872">
    <property type="term" value="F:metal ion binding"/>
    <property type="evidence" value="ECO:0007669"/>
    <property type="project" value="UniProtKB-KW"/>
</dbReference>
<reference evidence="8 9" key="1">
    <citation type="submission" date="2017-08" db="EMBL/GenBank/DDBJ databases">
        <title>Infants hospitalized years apart are colonized by the same room-sourced microbial strains.</title>
        <authorList>
            <person name="Brooks B."/>
            <person name="Olm M.R."/>
            <person name="Firek B.A."/>
            <person name="Baker R."/>
            <person name="Thomas B.C."/>
            <person name="Morowitz M.J."/>
            <person name="Banfield J.F."/>
        </authorList>
    </citation>
    <scope>NUCLEOTIDE SEQUENCE [LARGE SCALE GENOMIC DNA]</scope>
    <source>
        <strain evidence="8">S2_018_000_R2_101</strain>
    </source>
</reference>
<name>A0A2W5C2X3_9SPHN</name>
<dbReference type="InterPro" id="IPR036264">
    <property type="entry name" value="Bact_exopeptidase_dim_dom"/>
</dbReference>
<keyword evidence="4" id="KW-0378">Hydrolase</keyword>
<evidence type="ECO:0000259" key="7">
    <source>
        <dbReference type="Pfam" id="PF07687"/>
    </source>
</evidence>
<dbReference type="SUPFAM" id="SSF53187">
    <property type="entry name" value="Zn-dependent exopeptidases"/>
    <property type="match status" value="1"/>
</dbReference>
<dbReference type="PANTHER" id="PTHR45962">
    <property type="entry name" value="N-FATTY-ACYL-AMINO ACID SYNTHASE/HYDROLASE PM20D1"/>
    <property type="match status" value="1"/>
</dbReference>
<evidence type="ECO:0000256" key="5">
    <source>
        <dbReference type="ARBA" id="ARBA00022833"/>
    </source>
</evidence>
<evidence type="ECO:0000256" key="2">
    <source>
        <dbReference type="ARBA" id="ARBA00022670"/>
    </source>
</evidence>
<dbReference type="NCBIfam" id="NF006596">
    <property type="entry name" value="PRK09133.1"/>
    <property type="match status" value="1"/>
</dbReference>
<dbReference type="Pfam" id="PF07687">
    <property type="entry name" value="M20_dimer"/>
    <property type="match status" value="1"/>
</dbReference>
<evidence type="ECO:0000256" key="4">
    <source>
        <dbReference type="ARBA" id="ARBA00022801"/>
    </source>
</evidence>
<dbReference type="GO" id="GO:0008233">
    <property type="term" value="F:peptidase activity"/>
    <property type="evidence" value="ECO:0007669"/>
    <property type="project" value="UniProtKB-KW"/>
</dbReference>
<evidence type="ECO:0000256" key="6">
    <source>
        <dbReference type="SAM" id="SignalP"/>
    </source>
</evidence>
<organism evidence="8 9">
    <name type="scientific">Sphingomonas sanxanigenens</name>
    <dbReference type="NCBI Taxonomy" id="397260"/>
    <lineage>
        <taxon>Bacteria</taxon>
        <taxon>Pseudomonadati</taxon>
        <taxon>Pseudomonadota</taxon>
        <taxon>Alphaproteobacteria</taxon>
        <taxon>Sphingomonadales</taxon>
        <taxon>Sphingomonadaceae</taxon>
        <taxon>Sphingomonas</taxon>
    </lineage>
</organism>
<dbReference type="Pfam" id="PF01546">
    <property type="entry name" value="Peptidase_M20"/>
    <property type="match status" value="1"/>
</dbReference>